<name>A0ABQ9ZK66_9CRUS</name>
<keyword evidence="2" id="KW-1185">Reference proteome</keyword>
<accession>A0ABQ9ZK66</accession>
<dbReference type="Proteomes" id="UP001234178">
    <property type="component" value="Unassembled WGS sequence"/>
</dbReference>
<sequence>MSRCSMDKSGVDLLAMTKSKEDWHKSCSVNPIAAIASCPATLPSAPGRALPIEWWGAAEAMVGLNVVNFNMTDLRFCATTSTVRATTIESAAAGPATVTRTAFALVTGKNYPACRMNDMSDRWLCTLFHFGALSDHTLRIPFHVNDPSSLAW</sequence>
<gene>
    <name evidence="1" type="ORF">OUZ56_025552</name>
</gene>
<comment type="caution">
    <text evidence="1">The sequence shown here is derived from an EMBL/GenBank/DDBJ whole genome shotgun (WGS) entry which is preliminary data.</text>
</comment>
<evidence type="ECO:0000313" key="2">
    <source>
        <dbReference type="Proteomes" id="UP001234178"/>
    </source>
</evidence>
<reference evidence="1 2" key="1">
    <citation type="journal article" date="2023" name="Nucleic Acids Res.">
        <title>The hologenome of Daphnia magna reveals possible DNA methylation and microbiome-mediated evolution of the host genome.</title>
        <authorList>
            <person name="Chaturvedi A."/>
            <person name="Li X."/>
            <person name="Dhandapani V."/>
            <person name="Marshall H."/>
            <person name="Kissane S."/>
            <person name="Cuenca-Cambronero M."/>
            <person name="Asole G."/>
            <person name="Calvet F."/>
            <person name="Ruiz-Romero M."/>
            <person name="Marangio P."/>
            <person name="Guigo R."/>
            <person name="Rago D."/>
            <person name="Mirbahai L."/>
            <person name="Eastwood N."/>
            <person name="Colbourne J.K."/>
            <person name="Zhou J."/>
            <person name="Mallon E."/>
            <person name="Orsini L."/>
        </authorList>
    </citation>
    <scope>NUCLEOTIDE SEQUENCE [LARGE SCALE GENOMIC DNA]</scope>
    <source>
        <strain evidence="1">LRV0_1</strain>
    </source>
</reference>
<protein>
    <submittedName>
        <fullName evidence="1">Uncharacterized protein</fullName>
    </submittedName>
</protein>
<proteinExistence type="predicted"/>
<organism evidence="1 2">
    <name type="scientific">Daphnia magna</name>
    <dbReference type="NCBI Taxonomy" id="35525"/>
    <lineage>
        <taxon>Eukaryota</taxon>
        <taxon>Metazoa</taxon>
        <taxon>Ecdysozoa</taxon>
        <taxon>Arthropoda</taxon>
        <taxon>Crustacea</taxon>
        <taxon>Branchiopoda</taxon>
        <taxon>Diplostraca</taxon>
        <taxon>Cladocera</taxon>
        <taxon>Anomopoda</taxon>
        <taxon>Daphniidae</taxon>
        <taxon>Daphnia</taxon>
    </lineage>
</organism>
<dbReference type="EMBL" id="JAOYFB010000004">
    <property type="protein sequence ID" value="KAK4013318.1"/>
    <property type="molecule type" value="Genomic_DNA"/>
</dbReference>
<evidence type="ECO:0000313" key="1">
    <source>
        <dbReference type="EMBL" id="KAK4013318.1"/>
    </source>
</evidence>